<dbReference type="Gene3D" id="3.40.720.10">
    <property type="entry name" value="Alkaline Phosphatase, subunit A"/>
    <property type="match status" value="1"/>
</dbReference>
<evidence type="ECO:0000256" key="2">
    <source>
        <dbReference type="ARBA" id="ARBA00022553"/>
    </source>
</evidence>
<feature type="binding site" evidence="4">
    <location>
        <position position="374"/>
    </location>
    <ligand>
        <name>Zn(2+)</name>
        <dbReference type="ChEBI" id="CHEBI:29105"/>
        <label>2</label>
    </ligand>
</feature>
<evidence type="ECO:0000313" key="7">
    <source>
        <dbReference type="Proteomes" id="UP001519460"/>
    </source>
</evidence>
<name>A0ABD0LMX8_9CAEN</name>
<keyword evidence="7" id="KW-1185">Reference proteome</keyword>
<proteinExistence type="inferred from homology"/>
<dbReference type="Proteomes" id="UP001519460">
    <property type="component" value="Unassembled WGS sequence"/>
</dbReference>
<keyword evidence="2" id="KW-0597">Phosphoprotein</keyword>
<feature type="active site" description="Phosphoserine intermediate" evidence="3">
    <location>
        <position position="49"/>
    </location>
</feature>
<dbReference type="Pfam" id="PF00245">
    <property type="entry name" value="Alk_phosphatase"/>
    <property type="match status" value="1"/>
</dbReference>
<dbReference type="PANTHER" id="PTHR11596">
    <property type="entry name" value="ALKALINE PHOSPHATASE"/>
    <property type="match status" value="1"/>
</dbReference>
<dbReference type="GO" id="GO:0004035">
    <property type="term" value="F:alkaline phosphatase activity"/>
    <property type="evidence" value="ECO:0007669"/>
    <property type="project" value="UniProtKB-EC"/>
</dbReference>
<gene>
    <name evidence="6" type="ORF">BaRGS_00008201</name>
</gene>
<dbReference type="SMART" id="SM00098">
    <property type="entry name" value="alkPPc"/>
    <property type="match status" value="1"/>
</dbReference>
<comment type="cofactor">
    <cofactor evidence="4">
        <name>Zn(2+)</name>
        <dbReference type="ChEBI" id="CHEBI:29105"/>
    </cofactor>
    <text evidence="4">Binds 2 Zn(2+) ions.</text>
</comment>
<evidence type="ECO:0000313" key="6">
    <source>
        <dbReference type="EMBL" id="KAK7500626.1"/>
    </source>
</evidence>
<feature type="non-terminal residue" evidence="6">
    <location>
        <position position="421"/>
    </location>
</feature>
<dbReference type="EC" id="3.1.3.1" evidence="1"/>
<keyword evidence="4" id="KW-0479">Metal-binding</keyword>
<evidence type="ECO:0000256" key="1">
    <source>
        <dbReference type="ARBA" id="ARBA00012647"/>
    </source>
</evidence>
<comment type="caution">
    <text evidence="6">The sequence shown here is derived from an EMBL/GenBank/DDBJ whole genome shotgun (WGS) entry which is preliminary data.</text>
</comment>
<keyword evidence="4" id="KW-0460">Magnesium</keyword>
<feature type="binding site" evidence="4">
    <location>
        <position position="302"/>
    </location>
    <ligand>
        <name>Zn(2+)</name>
        <dbReference type="ChEBI" id="CHEBI:29105"/>
        <label>2</label>
    </ligand>
</feature>
<sequence length="421" mass="45962">MGVSTVTAARIYKGQRNGQPGEETKFNFEQFPHVALSKTYNTDRQTPDSAGTGTAFLGGVKSSYGTLGVDSRVTRGDCAMMDDDSVHVTNIFDWSIAANKSTGIVTTSRITHATPAAAYAKTPERYWEADYDMVGVADKCVKDIAQQLVANALDIQVLMGGGRKAFQDRLDGADFTQEWLTKQRDAGRNARYIQNMGDFRNLSTSDTDYVLGLFSDSHMSYDLQRNPDEEPSLAEMTEKAIRVLQKNDKGYFLMVEGARIDHAHHLNMAKMALSETIALDDAVKVAKDMTGDDTLIVVTADHSHVFNIAGYPKRGNDILGPVEPMKATSDGLPYATLVYGNGPGPGRRDLTGLDMSGDDFQQSRLVPLVGKETHGGEDVAIYARGPMAHLFHGVHEQNYIAHAMGYASCVGPNLLHCQQPE</sequence>
<feature type="binding site" evidence="4">
    <location>
        <position position="112"/>
    </location>
    <ligand>
        <name>Mg(2+)</name>
        <dbReference type="ChEBI" id="CHEBI:18420"/>
    </ligand>
</feature>
<reference evidence="6 7" key="1">
    <citation type="journal article" date="2023" name="Sci. Data">
        <title>Genome assembly of the Korean intertidal mud-creeper Batillaria attramentaria.</title>
        <authorList>
            <person name="Patra A.K."/>
            <person name="Ho P.T."/>
            <person name="Jun S."/>
            <person name="Lee S.J."/>
            <person name="Kim Y."/>
            <person name="Won Y.J."/>
        </authorList>
    </citation>
    <scope>NUCLEOTIDE SEQUENCE [LARGE SCALE GENOMIC DNA]</scope>
    <source>
        <strain evidence="6">Wonlab-2016</strain>
    </source>
</reference>
<feature type="binding site" evidence="4">
    <location>
        <position position="265"/>
    </location>
    <ligand>
        <name>Zn(2+)</name>
        <dbReference type="ChEBI" id="CHEBI:29105"/>
        <label>2</label>
    </ligand>
</feature>
<evidence type="ECO:0000256" key="3">
    <source>
        <dbReference type="PIRSR" id="PIRSR601952-1"/>
    </source>
</evidence>
<dbReference type="AlphaFoldDB" id="A0ABD0LMX8"/>
<evidence type="ECO:0000256" key="4">
    <source>
        <dbReference type="PIRSR" id="PIRSR601952-2"/>
    </source>
</evidence>
<dbReference type="InterPro" id="IPR001952">
    <property type="entry name" value="Alkaline_phosphatase"/>
</dbReference>
<dbReference type="PANTHER" id="PTHR11596:SF5">
    <property type="entry name" value="ALKALINE PHOSPHATASE"/>
    <property type="match status" value="1"/>
</dbReference>
<accession>A0ABD0LMX8</accession>
<evidence type="ECO:0000256" key="5">
    <source>
        <dbReference type="RuleBase" id="RU003946"/>
    </source>
</evidence>
<dbReference type="EMBL" id="JACVVK020000036">
    <property type="protein sequence ID" value="KAK7500626.1"/>
    <property type="molecule type" value="Genomic_DNA"/>
</dbReference>
<dbReference type="InterPro" id="IPR017850">
    <property type="entry name" value="Alkaline_phosphatase_core_sf"/>
</dbReference>
<dbReference type="SUPFAM" id="SSF53649">
    <property type="entry name" value="Alkaline phosphatase-like"/>
    <property type="match status" value="1"/>
</dbReference>
<dbReference type="CDD" id="cd16012">
    <property type="entry name" value="ALP"/>
    <property type="match status" value="1"/>
</dbReference>
<comment type="similarity">
    <text evidence="5">Belongs to the alkaline phosphatase family.</text>
</comment>
<comment type="cofactor">
    <cofactor evidence="4">
        <name>Mg(2+)</name>
        <dbReference type="ChEBI" id="CHEBI:18420"/>
    </cofactor>
    <text evidence="4">Binds 1 Mg(2+) ion.</text>
</comment>
<feature type="binding site" evidence="4">
    <location>
        <position position="301"/>
    </location>
    <ligand>
        <name>Zn(2+)</name>
        <dbReference type="ChEBI" id="CHEBI:29105"/>
        <label>2</label>
    </ligand>
</feature>
<feature type="binding site" evidence="4">
    <location>
        <position position="261"/>
    </location>
    <ligand>
        <name>Zn(2+)</name>
        <dbReference type="ChEBI" id="CHEBI:29105"/>
        <label>2</label>
    </ligand>
</feature>
<organism evidence="6 7">
    <name type="scientific">Batillaria attramentaria</name>
    <dbReference type="NCBI Taxonomy" id="370345"/>
    <lineage>
        <taxon>Eukaryota</taxon>
        <taxon>Metazoa</taxon>
        <taxon>Spiralia</taxon>
        <taxon>Lophotrochozoa</taxon>
        <taxon>Mollusca</taxon>
        <taxon>Gastropoda</taxon>
        <taxon>Caenogastropoda</taxon>
        <taxon>Sorbeoconcha</taxon>
        <taxon>Cerithioidea</taxon>
        <taxon>Batillariidae</taxon>
        <taxon>Batillaria</taxon>
    </lineage>
</organism>
<feature type="binding site" evidence="4">
    <location>
        <position position="114"/>
    </location>
    <ligand>
        <name>Mg(2+)</name>
        <dbReference type="ChEBI" id="CHEBI:18420"/>
    </ligand>
</feature>
<protein>
    <recommendedName>
        <fullName evidence="1">alkaline phosphatase</fullName>
        <ecNumber evidence="1">3.1.3.1</ecNumber>
    </recommendedName>
</protein>
<feature type="binding site" evidence="4">
    <location>
        <position position="256"/>
    </location>
    <ligand>
        <name>Mg(2+)</name>
        <dbReference type="ChEBI" id="CHEBI:18420"/>
    </ligand>
</feature>
<keyword evidence="4" id="KW-0862">Zinc</keyword>
<dbReference type="PRINTS" id="PR00113">
    <property type="entry name" value="ALKPHPHTASE"/>
</dbReference>